<dbReference type="SUPFAM" id="SSF56176">
    <property type="entry name" value="FAD-binding/transporter-associated domain-like"/>
    <property type="match status" value="1"/>
</dbReference>
<dbReference type="Proteomes" id="UP000594435">
    <property type="component" value="Chromosome 1"/>
</dbReference>
<dbReference type="InterPro" id="IPR010031">
    <property type="entry name" value="FAD_lactone_oxidase-like"/>
</dbReference>
<dbReference type="Pfam" id="PF01565">
    <property type="entry name" value="FAD_binding_4"/>
    <property type="match status" value="1"/>
</dbReference>
<evidence type="ECO:0000313" key="3">
    <source>
        <dbReference type="EMBL" id="QPL53798.1"/>
    </source>
</evidence>
<dbReference type="EMBL" id="CP065217">
    <property type="protein sequence ID" value="QPL53798.1"/>
    <property type="molecule type" value="Genomic_DNA"/>
</dbReference>
<dbReference type="RefSeq" id="WP_045569374.1">
    <property type="nucleotide sequence ID" value="NZ_CP065217.1"/>
</dbReference>
<proteinExistence type="predicted"/>
<evidence type="ECO:0000256" key="1">
    <source>
        <dbReference type="ARBA" id="ARBA00022827"/>
    </source>
</evidence>
<sequence>MKQLTSWGNYPKINACSHYIERLQTCVDASPLIARGLGRSYGDSALGDNVVLTERLNRFSSFSDDGILTCDAGVTLAEILEVFVPKGWFLPVTPGTKFVTVGGAIASDVHGKNHHTEGSFSDHVESILLSIGDELIYCDKYSHADLFHATCGGMGLTGIIIEASFKLKKIESAYIEQKIIRAENLRTILSLFEEHQDATYSVAWIDCLATGKSLGRSILMLGEHASKGNLSVHSQSPLTIPFNFPSFSLNKYSIQAFNFVYYHRLLKNEVENTIHYDPFFYPLDGINNWNRMYGKRGFTQYQFVIPYSAGLEGLTSILKKIAESKQGSFLAVLKVFGDGNKNPLSFPMKGYTLALDFKIDDNIFSILDEFDIIVREFGGRLYLSKDVRMSEEMFKSSYPRWEEFQSVREKYNCKNNYISLQSIRIGL</sequence>
<feature type="domain" description="FAD-binding PCMH-type" evidence="2">
    <location>
        <begin position="7"/>
        <end position="170"/>
    </location>
</feature>
<dbReference type="InterPro" id="IPR036318">
    <property type="entry name" value="FAD-bd_PCMH-like_sf"/>
</dbReference>
<dbReference type="AlphaFoldDB" id="A0AAJ4LUG4"/>
<dbReference type="Gene3D" id="3.30.465.10">
    <property type="match status" value="1"/>
</dbReference>
<dbReference type="GO" id="GO:0071949">
    <property type="term" value="F:FAD binding"/>
    <property type="evidence" value="ECO:0007669"/>
    <property type="project" value="InterPro"/>
</dbReference>
<dbReference type="InterPro" id="IPR016166">
    <property type="entry name" value="FAD-bd_PCMH"/>
</dbReference>
<accession>A0AAJ4LUG4</accession>
<dbReference type="PANTHER" id="PTHR43762">
    <property type="entry name" value="L-GULONOLACTONE OXIDASE"/>
    <property type="match status" value="1"/>
</dbReference>
<dbReference type="PANTHER" id="PTHR43762:SF1">
    <property type="entry name" value="D-ARABINONO-1,4-LACTONE OXIDASE"/>
    <property type="match status" value="1"/>
</dbReference>
<organism evidence="3 4">
    <name type="scientific">Vibrio navarrensis</name>
    <dbReference type="NCBI Taxonomy" id="29495"/>
    <lineage>
        <taxon>Bacteria</taxon>
        <taxon>Pseudomonadati</taxon>
        <taxon>Pseudomonadota</taxon>
        <taxon>Gammaproteobacteria</taxon>
        <taxon>Vibrionales</taxon>
        <taxon>Vibrionaceae</taxon>
        <taxon>Vibrio</taxon>
    </lineage>
</organism>
<dbReference type="InterPro" id="IPR016169">
    <property type="entry name" value="FAD-bd_PCMH_sub2"/>
</dbReference>
<protein>
    <submittedName>
        <fullName evidence="3">FAD-binding oxidoreductase</fullName>
    </submittedName>
</protein>
<evidence type="ECO:0000313" key="4">
    <source>
        <dbReference type="Proteomes" id="UP000594435"/>
    </source>
</evidence>
<evidence type="ECO:0000259" key="2">
    <source>
        <dbReference type="PROSITE" id="PS51387"/>
    </source>
</evidence>
<reference evidence="3 4" key="1">
    <citation type="submission" date="2020-11" db="EMBL/GenBank/DDBJ databases">
        <title>Complete and Circularized Genome Assembly of a human isolate of Vibrio navarrensis biotype pommerensis with MiSeq and MinION Sequence Data.</title>
        <authorList>
            <person name="Schwartz K."/>
            <person name="Borowiak M."/>
            <person name="Deneke C."/>
            <person name="Balau V."/>
            <person name="Metelmann C."/>
            <person name="Strauch E."/>
        </authorList>
    </citation>
    <scope>NUCLEOTIDE SEQUENCE [LARGE SCALE GENOMIC DNA]</scope>
    <source>
        <strain evidence="3 4">20-VB00237</strain>
    </source>
</reference>
<dbReference type="InterPro" id="IPR006094">
    <property type="entry name" value="Oxid_FAD_bind_N"/>
</dbReference>
<dbReference type="PROSITE" id="PS51387">
    <property type="entry name" value="FAD_PCMH"/>
    <property type="match status" value="1"/>
</dbReference>
<gene>
    <name evidence="3" type="ORF">I3X05_01030</name>
</gene>
<name>A0AAJ4LUG4_9VIBR</name>
<keyword evidence="1" id="KW-0274">FAD</keyword>
<keyword evidence="1" id="KW-0285">Flavoprotein</keyword>
<dbReference type="GO" id="GO:0016899">
    <property type="term" value="F:oxidoreductase activity, acting on the CH-OH group of donors, oxygen as acceptor"/>
    <property type="evidence" value="ECO:0007669"/>
    <property type="project" value="InterPro"/>
</dbReference>